<dbReference type="PANTHER" id="PTHR33990">
    <property type="entry name" value="PROTEIN YJDN-RELATED"/>
    <property type="match status" value="1"/>
</dbReference>
<dbReference type="Pfam" id="PF06983">
    <property type="entry name" value="3-dmu-9_3-mt"/>
    <property type="match status" value="1"/>
</dbReference>
<dbReference type="EMBL" id="CP028324">
    <property type="protein sequence ID" value="AVR98775.1"/>
    <property type="molecule type" value="Genomic_DNA"/>
</dbReference>
<organism evidence="2 3">
    <name type="scientific">Pseudoduganella armeniaca</name>
    <dbReference type="NCBI Taxonomy" id="2072590"/>
    <lineage>
        <taxon>Bacteria</taxon>
        <taxon>Pseudomonadati</taxon>
        <taxon>Pseudomonadota</taxon>
        <taxon>Betaproteobacteria</taxon>
        <taxon>Burkholderiales</taxon>
        <taxon>Oxalobacteraceae</taxon>
        <taxon>Telluria group</taxon>
        <taxon>Pseudoduganella</taxon>
    </lineage>
</organism>
<dbReference type="OrthoDB" id="5293819at2"/>
<reference evidence="2 3" key="1">
    <citation type="submission" date="2018-03" db="EMBL/GenBank/DDBJ databases">
        <title>Massilia armeniaca sp. nov., isolated from desert soil.</title>
        <authorList>
            <person name="Huang H."/>
            <person name="Ren M."/>
        </authorList>
    </citation>
    <scope>NUCLEOTIDE SEQUENCE [LARGE SCALE GENOMIC DNA]</scope>
    <source>
        <strain evidence="2 3">ZMN-3</strain>
    </source>
</reference>
<evidence type="ECO:0000259" key="1">
    <source>
        <dbReference type="Pfam" id="PF06983"/>
    </source>
</evidence>
<dbReference type="RefSeq" id="WP_107144101.1">
    <property type="nucleotide sequence ID" value="NZ_CP028324.1"/>
</dbReference>
<dbReference type="SUPFAM" id="SSF54593">
    <property type="entry name" value="Glyoxalase/Bleomycin resistance protein/Dihydroxybiphenyl dioxygenase"/>
    <property type="match status" value="1"/>
</dbReference>
<dbReference type="AlphaFoldDB" id="A0A2R4CGR1"/>
<accession>A0A2R4CGR1</accession>
<keyword evidence="3" id="KW-1185">Reference proteome</keyword>
<dbReference type="CDD" id="cd06588">
    <property type="entry name" value="PhnB_like"/>
    <property type="match status" value="1"/>
</dbReference>
<feature type="domain" description="PhnB-like" evidence="1">
    <location>
        <begin position="3"/>
        <end position="130"/>
    </location>
</feature>
<dbReference type="Proteomes" id="UP000240505">
    <property type="component" value="Chromosome"/>
</dbReference>
<dbReference type="Gene3D" id="3.10.180.10">
    <property type="entry name" value="2,3-Dihydroxybiphenyl 1,2-Dioxygenase, domain 1"/>
    <property type="match status" value="1"/>
</dbReference>
<dbReference type="KEGG" id="masz:C9I28_26425"/>
<protein>
    <submittedName>
        <fullName evidence="2">VOC family protein</fullName>
    </submittedName>
</protein>
<sequence length="134" mass="14250">MQLIPTVYFPGFCDEAIAFYQSLPGCELLFVRRIGDCIDPSQIQPGTEQKILRAALRFGPSVVYMSDGHGAAAASFQGFSLSVTLPSVAQAERVIAALADGGKVLLPPRPTGWAGTLGVLLDRFGVHWTVEATG</sequence>
<gene>
    <name evidence="2" type="ORF">C9I28_26425</name>
</gene>
<dbReference type="InterPro" id="IPR029068">
    <property type="entry name" value="Glyas_Bleomycin-R_OHBP_Dase"/>
</dbReference>
<dbReference type="PANTHER" id="PTHR33990:SF1">
    <property type="entry name" value="PROTEIN YJDN"/>
    <property type="match status" value="1"/>
</dbReference>
<evidence type="ECO:0000313" key="2">
    <source>
        <dbReference type="EMBL" id="AVR98775.1"/>
    </source>
</evidence>
<name>A0A2R4CGR1_9BURK</name>
<dbReference type="InterPro" id="IPR028973">
    <property type="entry name" value="PhnB-like"/>
</dbReference>
<proteinExistence type="predicted"/>
<evidence type="ECO:0000313" key="3">
    <source>
        <dbReference type="Proteomes" id="UP000240505"/>
    </source>
</evidence>